<comment type="caution">
    <text evidence="5">The sequence shown here is derived from an EMBL/GenBank/DDBJ whole genome shotgun (WGS) entry which is preliminary data.</text>
</comment>
<dbReference type="InterPro" id="IPR039422">
    <property type="entry name" value="MarR/SlyA-like"/>
</dbReference>
<keyword evidence="6" id="KW-1185">Reference proteome</keyword>
<reference evidence="5 6" key="1">
    <citation type="submission" date="2016-10" db="EMBL/GenBank/DDBJ databases">
        <title>Draft Genome sequence of Roseomonas sp. strain M3.</title>
        <authorList>
            <person name="Subhash Y."/>
            <person name="Lee S."/>
        </authorList>
    </citation>
    <scope>NUCLEOTIDE SEQUENCE [LARGE SCALE GENOMIC DNA]</scope>
    <source>
        <strain evidence="5 6">M3</strain>
    </source>
</reference>
<dbReference type="SMART" id="SM00347">
    <property type="entry name" value="HTH_MARR"/>
    <property type="match status" value="1"/>
</dbReference>
<name>A0A1V2H6D5_9PROT</name>
<evidence type="ECO:0000256" key="3">
    <source>
        <dbReference type="ARBA" id="ARBA00023163"/>
    </source>
</evidence>
<dbReference type="Gene3D" id="1.10.10.10">
    <property type="entry name" value="Winged helix-like DNA-binding domain superfamily/Winged helix DNA-binding domain"/>
    <property type="match status" value="1"/>
</dbReference>
<dbReference type="AlphaFoldDB" id="A0A1V2H6D5"/>
<keyword evidence="2" id="KW-0238">DNA-binding</keyword>
<dbReference type="Pfam" id="PF12802">
    <property type="entry name" value="MarR_2"/>
    <property type="match status" value="1"/>
</dbReference>
<protein>
    <recommendedName>
        <fullName evidence="4">HTH marR-type domain-containing protein</fullName>
    </recommendedName>
</protein>
<dbReference type="PANTHER" id="PTHR33164:SF64">
    <property type="entry name" value="TRANSCRIPTIONAL REGULATOR SLYA"/>
    <property type="match status" value="1"/>
</dbReference>
<evidence type="ECO:0000256" key="1">
    <source>
        <dbReference type="ARBA" id="ARBA00023015"/>
    </source>
</evidence>
<feature type="domain" description="HTH marR-type" evidence="4">
    <location>
        <begin position="1"/>
        <end position="139"/>
    </location>
</feature>
<dbReference type="EMBL" id="MLCO01000030">
    <property type="protein sequence ID" value="ONG57071.1"/>
    <property type="molecule type" value="Genomic_DNA"/>
</dbReference>
<dbReference type="Proteomes" id="UP000188879">
    <property type="component" value="Unassembled WGS sequence"/>
</dbReference>
<keyword evidence="3" id="KW-0804">Transcription</keyword>
<sequence length="149" mass="15784">MTALRRRFGAHFIVITRAWRREADLRLAPLGLSHATASALLLLRRQPESGIRQGALAAALSIEQPSLVPLLDQLGATGLVERRPDPADRRARSLHLTEAGLAAAASADSALEALRTEVLQGCGAAQLATAMQVLERVAANLGREPGDLA</sequence>
<keyword evidence="1" id="KW-0805">Transcription regulation</keyword>
<dbReference type="GO" id="GO:0006950">
    <property type="term" value="P:response to stress"/>
    <property type="evidence" value="ECO:0007669"/>
    <property type="project" value="TreeGrafter"/>
</dbReference>
<evidence type="ECO:0000313" key="6">
    <source>
        <dbReference type="Proteomes" id="UP000188879"/>
    </source>
</evidence>
<dbReference type="PRINTS" id="PR00598">
    <property type="entry name" value="HTHMARR"/>
</dbReference>
<dbReference type="InterPro" id="IPR036390">
    <property type="entry name" value="WH_DNA-bd_sf"/>
</dbReference>
<gene>
    <name evidence="5" type="ORF">BKE38_04755</name>
</gene>
<organism evidence="5 6">
    <name type="scientific">Teichococcus deserti</name>
    <dbReference type="NCBI Taxonomy" id="1817963"/>
    <lineage>
        <taxon>Bacteria</taxon>
        <taxon>Pseudomonadati</taxon>
        <taxon>Pseudomonadota</taxon>
        <taxon>Alphaproteobacteria</taxon>
        <taxon>Acetobacterales</taxon>
        <taxon>Roseomonadaceae</taxon>
        <taxon>Roseomonas</taxon>
    </lineage>
</organism>
<dbReference type="InterPro" id="IPR000835">
    <property type="entry name" value="HTH_MarR-typ"/>
</dbReference>
<dbReference type="GO" id="GO:0003700">
    <property type="term" value="F:DNA-binding transcription factor activity"/>
    <property type="evidence" value="ECO:0007669"/>
    <property type="project" value="InterPro"/>
</dbReference>
<dbReference type="SUPFAM" id="SSF46785">
    <property type="entry name" value="Winged helix' DNA-binding domain"/>
    <property type="match status" value="1"/>
</dbReference>
<accession>A0A1V2H6D5</accession>
<dbReference type="PANTHER" id="PTHR33164">
    <property type="entry name" value="TRANSCRIPTIONAL REGULATOR, MARR FAMILY"/>
    <property type="match status" value="1"/>
</dbReference>
<proteinExistence type="predicted"/>
<evidence type="ECO:0000256" key="2">
    <source>
        <dbReference type="ARBA" id="ARBA00023125"/>
    </source>
</evidence>
<evidence type="ECO:0000259" key="4">
    <source>
        <dbReference type="PROSITE" id="PS50995"/>
    </source>
</evidence>
<evidence type="ECO:0000313" key="5">
    <source>
        <dbReference type="EMBL" id="ONG57071.1"/>
    </source>
</evidence>
<dbReference type="InterPro" id="IPR036388">
    <property type="entry name" value="WH-like_DNA-bd_sf"/>
</dbReference>
<dbReference type="GO" id="GO:0003677">
    <property type="term" value="F:DNA binding"/>
    <property type="evidence" value="ECO:0007669"/>
    <property type="project" value="UniProtKB-KW"/>
</dbReference>
<dbReference type="PROSITE" id="PS50995">
    <property type="entry name" value="HTH_MARR_2"/>
    <property type="match status" value="1"/>
</dbReference>